<sequence>MGLFDRKKEEKLTGEPALFLMAASLLQNGEHQKSLEVFNKLISEYVSNRVNFNDAEIAEQDAMIYYNRSLAKYYLNDMQGAIDDLKISVSISELNQAYYQLFVIYHNQDKPQEGIDYLVKSYKLGNKEAENILRQNTNYFNQ</sequence>
<dbReference type="InterPro" id="IPR011990">
    <property type="entry name" value="TPR-like_helical_dom_sf"/>
</dbReference>
<reference evidence="1 2" key="1">
    <citation type="submission" date="2022-05" db="EMBL/GenBank/DDBJ databases">
        <title>Flavobacterium sp., isolated from activated sludge.</title>
        <authorList>
            <person name="Ran Q."/>
        </authorList>
    </citation>
    <scope>NUCLEOTIDE SEQUENCE [LARGE SCALE GENOMIC DNA]</scope>
    <source>
        <strain evidence="1 2">HXWNR69</strain>
    </source>
</reference>
<dbReference type="SUPFAM" id="SSF48452">
    <property type="entry name" value="TPR-like"/>
    <property type="match status" value="1"/>
</dbReference>
<comment type="caution">
    <text evidence="1">The sequence shown here is derived from an EMBL/GenBank/DDBJ whole genome shotgun (WGS) entry which is preliminary data.</text>
</comment>
<dbReference type="Proteomes" id="UP001203342">
    <property type="component" value="Unassembled WGS sequence"/>
</dbReference>
<accession>A0ABT0TGS4</accession>
<organism evidence="1 2">
    <name type="scientific">Flavobacterium fragile</name>
    <dbReference type="NCBI Taxonomy" id="2949085"/>
    <lineage>
        <taxon>Bacteria</taxon>
        <taxon>Pseudomonadati</taxon>
        <taxon>Bacteroidota</taxon>
        <taxon>Flavobacteriia</taxon>
        <taxon>Flavobacteriales</taxon>
        <taxon>Flavobacteriaceae</taxon>
        <taxon>Flavobacterium</taxon>
    </lineage>
</organism>
<dbReference type="GeneID" id="66976730"/>
<name>A0ABT0TGS4_9FLAO</name>
<keyword evidence="2" id="KW-1185">Reference proteome</keyword>
<protein>
    <recommendedName>
        <fullName evidence="3">Tetratricopeptide repeat-containing protein</fullName>
    </recommendedName>
</protein>
<dbReference type="RefSeq" id="WP_131541108.1">
    <property type="nucleotide sequence ID" value="NZ_JAMLJN010000005.1"/>
</dbReference>
<evidence type="ECO:0000313" key="2">
    <source>
        <dbReference type="Proteomes" id="UP001203342"/>
    </source>
</evidence>
<evidence type="ECO:0008006" key="3">
    <source>
        <dbReference type="Google" id="ProtNLM"/>
    </source>
</evidence>
<dbReference type="Gene3D" id="1.25.40.10">
    <property type="entry name" value="Tetratricopeptide repeat domain"/>
    <property type="match status" value="1"/>
</dbReference>
<gene>
    <name evidence="1" type="ORF">NAT47_07105</name>
</gene>
<dbReference type="EMBL" id="JAMLJN010000005">
    <property type="protein sequence ID" value="MCL9770180.1"/>
    <property type="molecule type" value="Genomic_DNA"/>
</dbReference>
<proteinExistence type="predicted"/>
<evidence type="ECO:0000313" key="1">
    <source>
        <dbReference type="EMBL" id="MCL9770180.1"/>
    </source>
</evidence>